<dbReference type="PANTHER" id="PTHR39518">
    <property type="entry name" value="UPF0215 PROTEIN MJ1150"/>
    <property type="match status" value="1"/>
</dbReference>
<name>T1CU91_9ZZZZ</name>
<accession>T1CU91</accession>
<evidence type="ECO:0000313" key="2">
    <source>
        <dbReference type="EMBL" id="EQD73215.1"/>
    </source>
</evidence>
<dbReference type="EMBL" id="AUZY01002049">
    <property type="protein sequence ID" value="EQD73215.1"/>
    <property type="molecule type" value="Genomic_DNA"/>
</dbReference>
<evidence type="ECO:0000256" key="1">
    <source>
        <dbReference type="SAM" id="MobiDB-lite"/>
    </source>
</evidence>
<feature type="region of interest" description="Disordered" evidence="1">
    <location>
        <begin position="1"/>
        <end position="24"/>
    </location>
</feature>
<dbReference type="Pfam" id="PF01949">
    <property type="entry name" value="Endo_dU"/>
    <property type="match status" value="1"/>
</dbReference>
<proteinExistence type="inferred from homology"/>
<reference evidence="2" key="2">
    <citation type="journal article" date="2014" name="ISME J.">
        <title>Microbial stratification in low pH oxic and suboxic macroscopic growths along an acid mine drainage.</title>
        <authorList>
            <person name="Mendez-Garcia C."/>
            <person name="Mesa V."/>
            <person name="Sprenger R.R."/>
            <person name="Richter M."/>
            <person name="Diez M.S."/>
            <person name="Solano J."/>
            <person name="Bargiela R."/>
            <person name="Golyshina O.V."/>
            <person name="Manteca A."/>
            <person name="Ramos J.L."/>
            <person name="Gallego J.R."/>
            <person name="Llorente I."/>
            <person name="Martins Dos Santos V.A."/>
            <person name="Jensen O.N."/>
            <person name="Pelaez A.I."/>
            <person name="Sanchez J."/>
            <person name="Ferrer M."/>
        </authorList>
    </citation>
    <scope>NUCLEOTIDE SEQUENCE</scope>
</reference>
<organism evidence="2">
    <name type="scientific">mine drainage metagenome</name>
    <dbReference type="NCBI Taxonomy" id="410659"/>
    <lineage>
        <taxon>unclassified sequences</taxon>
        <taxon>metagenomes</taxon>
        <taxon>ecological metagenomes</taxon>
    </lineage>
</organism>
<comment type="caution">
    <text evidence="2">The sequence shown here is derived from an EMBL/GenBank/DDBJ whole genome shotgun (WGS) entry which is preliminary data.</text>
</comment>
<dbReference type="HAMAP" id="MF_00582">
    <property type="entry name" value="UPF0215"/>
    <property type="match status" value="1"/>
</dbReference>
<dbReference type="InterPro" id="IPR002802">
    <property type="entry name" value="Endo_dU"/>
</dbReference>
<gene>
    <name evidence="2" type="ORF">B1B_03337</name>
</gene>
<sequence>MGAPPPAAMAPGGEERKDRSGKPHPRVFAFDDAPFRFGQAETALVGVVVSLPGYLEGLVKGSVTVDGDEATETLAHLVSTSRFRPASQAILLGGISLGGFNVVDLAALYRRTGLPVVTVTRRPPDLAAMSRALERHAGNRAEERERRWKEFPLFPFRSGPKPLWVACAGLDRGEAGALLRKSLVRGSYPEPLRLAHRIAALLADGPVPKARA</sequence>
<dbReference type="AlphaFoldDB" id="T1CU91"/>
<dbReference type="Gene3D" id="3.30.2170.10">
    <property type="entry name" value="archaeoglobus fulgidus dsm 4304 superfamily"/>
    <property type="match status" value="1"/>
</dbReference>
<reference evidence="2" key="1">
    <citation type="submission" date="2013-08" db="EMBL/GenBank/DDBJ databases">
        <authorList>
            <person name="Mendez C."/>
            <person name="Richter M."/>
            <person name="Ferrer M."/>
            <person name="Sanchez J."/>
        </authorList>
    </citation>
    <scope>NUCLEOTIDE SEQUENCE</scope>
</reference>
<protein>
    <submittedName>
        <fullName evidence="2">Protein containing DUF99</fullName>
    </submittedName>
</protein>
<dbReference type="PIRSF" id="PIRSF006380">
    <property type="entry name" value="UCP006380"/>
    <property type="match status" value="1"/>
</dbReference>
<dbReference type="PANTHER" id="PTHR39518:SF2">
    <property type="entry name" value="UPF0215 PROTEIN MJ1150"/>
    <property type="match status" value="1"/>
</dbReference>